<name>A0A380T1I3_9PSED</name>
<evidence type="ECO:0000259" key="1">
    <source>
        <dbReference type="Pfam" id="PF01408"/>
    </source>
</evidence>
<keyword evidence="4" id="KW-1185">Reference proteome</keyword>
<feature type="domain" description="Gfo/Idh/MocA-like oxidoreductase N-terminal" evidence="1">
    <location>
        <begin position="4"/>
        <end position="121"/>
    </location>
</feature>
<organism evidence="3 4">
    <name type="scientific">Pseudomonas wadenswilerensis</name>
    <dbReference type="NCBI Taxonomy" id="1785161"/>
    <lineage>
        <taxon>Bacteria</taxon>
        <taxon>Pseudomonadati</taxon>
        <taxon>Pseudomonadota</taxon>
        <taxon>Gammaproteobacteria</taxon>
        <taxon>Pseudomonadales</taxon>
        <taxon>Pseudomonadaceae</taxon>
        <taxon>Pseudomonas</taxon>
    </lineage>
</organism>
<evidence type="ECO:0000313" key="3">
    <source>
        <dbReference type="EMBL" id="SUQ63376.1"/>
    </source>
</evidence>
<accession>A0A380T1I3</accession>
<evidence type="ECO:0000259" key="2">
    <source>
        <dbReference type="Pfam" id="PF22725"/>
    </source>
</evidence>
<dbReference type="EMBL" id="UIDD01000007">
    <property type="protein sequence ID" value="SUQ63376.1"/>
    <property type="molecule type" value="Genomic_DNA"/>
</dbReference>
<evidence type="ECO:0000313" key="4">
    <source>
        <dbReference type="Proteomes" id="UP000255177"/>
    </source>
</evidence>
<keyword evidence="3" id="KW-0560">Oxidoreductase</keyword>
<dbReference type="InterPro" id="IPR000683">
    <property type="entry name" value="Gfo/Idh/MocA-like_OxRdtase_N"/>
</dbReference>
<proteinExistence type="predicted"/>
<dbReference type="InterPro" id="IPR055170">
    <property type="entry name" value="GFO_IDH_MocA-like_dom"/>
</dbReference>
<reference evidence="4" key="1">
    <citation type="submission" date="2018-07" db="EMBL/GenBank/DDBJ databases">
        <authorList>
            <person name="Blom J."/>
        </authorList>
    </citation>
    <scope>NUCLEOTIDE SEQUENCE [LARGE SCALE GENOMIC DNA]</scope>
    <source>
        <strain evidence="4">CCOS 864</strain>
    </source>
</reference>
<dbReference type="SUPFAM" id="SSF51735">
    <property type="entry name" value="NAD(P)-binding Rossmann-fold domains"/>
    <property type="match status" value="1"/>
</dbReference>
<dbReference type="PANTHER" id="PTHR43377">
    <property type="entry name" value="BILIVERDIN REDUCTASE A"/>
    <property type="match status" value="1"/>
</dbReference>
<feature type="domain" description="GFO/IDH/MocA-like oxidoreductase" evidence="2">
    <location>
        <begin position="130"/>
        <end position="266"/>
    </location>
</feature>
<dbReference type="PANTHER" id="PTHR43377:SF8">
    <property type="entry name" value="BLR3664 PROTEIN"/>
    <property type="match status" value="1"/>
</dbReference>
<dbReference type="Gene3D" id="3.40.50.720">
    <property type="entry name" value="NAD(P)-binding Rossmann-like Domain"/>
    <property type="match status" value="1"/>
</dbReference>
<dbReference type="SUPFAM" id="SSF55347">
    <property type="entry name" value="Glyceraldehyde-3-phosphate dehydrogenase-like, C-terminal domain"/>
    <property type="match status" value="1"/>
</dbReference>
<dbReference type="EC" id="1.-.-.-" evidence="3"/>
<dbReference type="Pfam" id="PF01408">
    <property type="entry name" value="GFO_IDH_MocA"/>
    <property type="match status" value="1"/>
</dbReference>
<protein>
    <submittedName>
        <fullName evidence="3">Rhizopine catabolism protein MocA</fullName>
        <ecNumber evidence="3">1.-.-.-</ecNumber>
    </submittedName>
</protein>
<dbReference type="RefSeq" id="WP_115086919.1">
    <property type="nucleotide sequence ID" value="NZ_CBCSFG010000008.1"/>
</dbReference>
<dbReference type="GO" id="GO:0000166">
    <property type="term" value="F:nucleotide binding"/>
    <property type="evidence" value="ECO:0007669"/>
    <property type="project" value="InterPro"/>
</dbReference>
<dbReference type="AlphaFoldDB" id="A0A380T1I3"/>
<dbReference type="Gene3D" id="3.30.360.10">
    <property type="entry name" value="Dihydrodipicolinate Reductase, domain 2"/>
    <property type="match status" value="1"/>
</dbReference>
<dbReference type="InterPro" id="IPR036291">
    <property type="entry name" value="NAD(P)-bd_dom_sf"/>
</dbReference>
<dbReference type="GO" id="GO:0016491">
    <property type="term" value="F:oxidoreductase activity"/>
    <property type="evidence" value="ECO:0007669"/>
    <property type="project" value="UniProtKB-KW"/>
</dbReference>
<dbReference type="InterPro" id="IPR051450">
    <property type="entry name" value="Gfo/Idh/MocA_Oxidoreductases"/>
</dbReference>
<sequence length="350" mass="37668">MHKIRIAVAGAGLIGRRHIELIQASAECDLAALVDPAPATAELAAAHGVALYPCLEQLFAEQRPDGVILATPNHLHVEGALACVEHGVAALIEKPVAHTLEEGKRLLAIAEQTGARLLVGHHRAHSAILAKAREVIAEGLLGKLVAVMGSALFYKPDDYFDAAPWRRQIGGGPVLINMIHEIGNLRSLCGEIVAVQAQASSTTRGFAVEDSVAISLRFASGALGTFMLSDTAACARSWEQTARENPDYPSYADEDCYVISGTRGTLSIPTMRLKFYEQRAERSWWKPFSTAVAPRQNADPLARQLAHFCQVIRGEQQPLVTVRDGLRNLQIVEAISSAARSGQIVHTASL</sequence>
<dbReference type="Pfam" id="PF22725">
    <property type="entry name" value="GFO_IDH_MocA_C3"/>
    <property type="match status" value="1"/>
</dbReference>
<dbReference type="Proteomes" id="UP000255177">
    <property type="component" value="Unassembled WGS sequence"/>
</dbReference>
<gene>
    <name evidence="3" type="primary">mocA</name>
    <name evidence="3" type="ORF">CCOS864_02826</name>
</gene>